<dbReference type="InterPro" id="IPR036291">
    <property type="entry name" value="NAD(P)-bd_dom_sf"/>
</dbReference>
<keyword evidence="5 9" id="KW-0560">Oxidoreductase</keyword>
<evidence type="ECO:0000256" key="3">
    <source>
        <dbReference type="ARBA" id="ARBA00022723"/>
    </source>
</evidence>
<keyword evidence="7" id="KW-0812">Transmembrane</keyword>
<dbReference type="Pfam" id="PF08240">
    <property type="entry name" value="ADH_N"/>
    <property type="match status" value="1"/>
</dbReference>
<evidence type="ECO:0000256" key="7">
    <source>
        <dbReference type="SAM" id="Phobius"/>
    </source>
</evidence>
<protein>
    <submittedName>
        <fullName evidence="9">Alcohol dehydrogenase</fullName>
        <ecNumber evidence="9">1.1.1.4</ecNumber>
    </submittedName>
</protein>
<evidence type="ECO:0000256" key="2">
    <source>
        <dbReference type="ARBA" id="ARBA00008072"/>
    </source>
</evidence>
<dbReference type="STRING" id="218140.BPSY_0371"/>
<reference evidence="9 10" key="1">
    <citation type="submission" date="2014-03" db="EMBL/GenBank/DDBJ databases">
        <title>Genomics of Bifidobacteria.</title>
        <authorList>
            <person name="Ventura M."/>
            <person name="Milani C."/>
            <person name="Lugli G.A."/>
        </authorList>
    </citation>
    <scope>NUCLEOTIDE SEQUENCE [LARGE SCALE GENOMIC DNA]</scope>
    <source>
        <strain evidence="9 10">LMG 21775</strain>
    </source>
</reference>
<dbReference type="PANTHER" id="PTHR43161:SF26">
    <property type="entry name" value="GALACTITOL 1-PHOSPHATE 5-DEHYDROGENASE"/>
    <property type="match status" value="1"/>
</dbReference>
<dbReference type="InterPro" id="IPR013149">
    <property type="entry name" value="ADH-like_C"/>
</dbReference>
<evidence type="ECO:0000313" key="9">
    <source>
        <dbReference type="EMBL" id="KFI83275.1"/>
    </source>
</evidence>
<keyword evidence="7" id="KW-0472">Membrane</keyword>
<feature type="transmembrane region" description="Helical" evidence="7">
    <location>
        <begin position="177"/>
        <end position="202"/>
    </location>
</feature>
<dbReference type="PANTHER" id="PTHR43161">
    <property type="entry name" value="SORBITOL DEHYDROGENASE"/>
    <property type="match status" value="1"/>
</dbReference>
<dbReference type="AlphaFoldDB" id="A0A087CJ25"/>
<dbReference type="InterPro" id="IPR002328">
    <property type="entry name" value="ADH_Zn_CS"/>
</dbReference>
<dbReference type="GO" id="GO:0008270">
    <property type="term" value="F:zinc ion binding"/>
    <property type="evidence" value="ECO:0007669"/>
    <property type="project" value="InterPro"/>
</dbReference>
<dbReference type="Gene3D" id="3.40.50.720">
    <property type="entry name" value="NAD(P)-binding Rossmann-like Domain"/>
    <property type="match status" value="1"/>
</dbReference>
<dbReference type="InterPro" id="IPR013154">
    <property type="entry name" value="ADH-like_N"/>
</dbReference>
<gene>
    <name evidence="9" type="ORF">BPSY_0371</name>
</gene>
<keyword evidence="4 6" id="KW-0862">Zinc</keyword>
<keyword evidence="7" id="KW-1133">Transmembrane helix</keyword>
<dbReference type="InterPro" id="IPR011032">
    <property type="entry name" value="GroES-like_sf"/>
</dbReference>
<dbReference type="eggNOG" id="COG1063">
    <property type="taxonomic scope" value="Bacteria"/>
</dbReference>
<dbReference type="CDD" id="cd08233">
    <property type="entry name" value="butanediol_DH_like"/>
    <property type="match status" value="1"/>
</dbReference>
<feature type="domain" description="Enoyl reductase (ER)" evidence="8">
    <location>
        <begin position="8"/>
        <end position="350"/>
    </location>
</feature>
<dbReference type="SMART" id="SM00829">
    <property type="entry name" value="PKS_ER"/>
    <property type="match status" value="1"/>
</dbReference>
<dbReference type="InterPro" id="IPR020843">
    <property type="entry name" value="ER"/>
</dbReference>
<name>A0A087CJ25_9BIFI</name>
<dbReference type="RefSeq" id="WP_033495598.1">
    <property type="nucleotide sequence ID" value="NZ_JBDNLK010000011.1"/>
</dbReference>
<comment type="similarity">
    <text evidence="2 6">Belongs to the zinc-containing alcohol dehydrogenase family.</text>
</comment>
<evidence type="ECO:0000256" key="6">
    <source>
        <dbReference type="RuleBase" id="RU361277"/>
    </source>
</evidence>
<proteinExistence type="inferred from homology"/>
<keyword evidence="10" id="KW-1185">Reference proteome</keyword>
<evidence type="ECO:0000256" key="5">
    <source>
        <dbReference type="ARBA" id="ARBA00023002"/>
    </source>
</evidence>
<dbReference type="Gene3D" id="3.90.180.10">
    <property type="entry name" value="Medium-chain alcohol dehydrogenases, catalytic domain"/>
    <property type="match status" value="1"/>
</dbReference>
<sequence length="352" mass="37005">MKALRYHGTQDVRIDEIPQPELRPGTVKIKLAWNGICGSDLHLFFEGPIPPMPGPGQVHPLTHEGLPVVFGHEFSGTVVEVGTGVDGLAVGDNVAVEPMIVDDSCEACKQGEYNCCAQMGFIGISGGGGGLGEYIVVESRWAHPVGDIPLDQAAMIEPLSVSYHAVKYAGVKQGDTVLIGGAGPIGLFAAAVASAFGATVIISELSAARRQKALDTGVADHVLDPAYDDAVAKVMELTGGKGVDVAIDAAGVQAVLDTLCKALKVRGTLQLVALYGSAPVYDINTILFKELRIQGSIGYAHDHAPAIKLVQEGKVNLAPLITGKIDARDIVAKGYEELRDHADRQVKILVHL</sequence>
<dbReference type="OrthoDB" id="3567264at2"/>
<dbReference type="PROSITE" id="PS00059">
    <property type="entry name" value="ADH_ZINC"/>
    <property type="match status" value="1"/>
</dbReference>
<dbReference type="EMBL" id="JGZI01000007">
    <property type="protein sequence ID" value="KFI83275.1"/>
    <property type="molecule type" value="Genomic_DNA"/>
</dbReference>
<dbReference type="SUPFAM" id="SSF51735">
    <property type="entry name" value="NAD(P)-binding Rossmann-fold domains"/>
    <property type="match status" value="1"/>
</dbReference>
<dbReference type="GO" id="GO:0000721">
    <property type="term" value="F:(R,R)-butanediol dehydrogenase activity"/>
    <property type="evidence" value="ECO:0007669"/>
    <property type="project" value="UniProtKB-EC"/>
</dbReference>
<comment type="cofactor">
    <cofactor evidence="1 6">
        <name>Zn(2+)</name>
        <dbReference type="ChEBI" id="CHEBI:29105"/>
    </cofactor>
</comment>
<evidence type="ECO:0000259" key="8">
    <source>
        <dbReference type="SMART" id="SM00829"/>
    </source>
</evidence>
<comment type="caution">
    <text evidence="9">The sequence shown here is derived from an EMBL/GenBank/DDBJ whole genome shotgun (WGS) entry which is preliminary data.</text>
</comment>
<keyword evidence="3 6" id="KW-0479">Metal-binding</keyword>
<dbReference type="GeneID" id="98299582"/>
<dbReference type="Proteomes" id="UP000029050">
    <property type="component" value="Unassembled WGS sequence"/>
</dbReference>
<organism evidence="9 10">
    <name type="scientific">Bifidobacterium psychraerophilum</name>
    <dbReference type="NCBI Taxonomy" id="218140"/>
    <lineage>
        <taxon>Bacteria</taxon>
        <taxon>Bacillati</taxon>
        <taxon>Actinomycetota</taxon>
        <taxon>Actinomycetes</taxon>
        <taxon>Bifidobacteriales</taxon>
        <taxon>Bifidobacteriaceae</taxon>
        <taxon>Bifidobacterium</taxon>
    </lineage>
</organism>
<dbReference type="SUPFAM" id="SSF50129">
    <property type="entry name" value="GroES-like"/>
    <property type="match status" value="1"/>
</dbReference>
<evidence type="ECO:0000313" key="10">
    <source>
        <dbReference type="Proteomes" id="UP000029050"/>
    </source>
</evidence>
<evidence type="ECO:0000256" key="1">
    <source>
        <dbReference type="ARBA" id="ARBA00001947"/>
    </source>
</evidence>
<dbReference type="EC" id="1.1.1.4" evidence="9"/>
<dbReference type="Pfam" id="PF00107">
    <property type="entry name" value="ADH_zinc_N"/>
    <property type="match status" value="1"/>
</dbReference>
<evidence type="ECO:0000256" key="4">
    <source>
        <dbReference type="ARBA" id="ARBA00022833"/>
    </source>
</evidence>
<accession>A0A087CJ25</accession>